<dbReference type="OrthoDB" id="515401at2759"/>
<sequence>MDSTLYDSVTVASDSSLPQTPSPRSSIGIDAHFENVHNSNNKSDYEPIEPNSIFHDPYTPFSNNPDSDPITHPVESTPAHIWSAQAAAHHHQHQQGAGTPGPYFTTPSRHGSTGSLLQELHSQDYSDLDAYSPPPLTTSSDWSTPAPLPHPSLPSHIDHAQAQMQRRYSFPSPSMRPIRDDGLSHHQQQHVMLSSFASGDDTRYTYPDSSSSFYSEPLPMGGSSDSGSPQPGLDAPGLASAVHSHHHHQQQHHHAHPMHHHAHLGTPPHLEEAYGCTPSPHLGYRDMQEDGIKIEDTQAQQVIVPSQHIFYPRPSSQVGIGLGGPTCGTPQLPMPLYMAPHAAIPIQHTDDAASKETQYLRRRCFNCHTTEPPSWRRSTLNPGKIVCNKCGLYERTHLRPRPQRFDELRAGNKTRKHGSGNGGTGKGNANGGSSSPGSPNDPSSSPKDLVKKEQGEFELIETTPSRRASVSNSSVHSASSDLDDNVSIYSSSGSISGLDSYNNSPAMPSFMIPPVGSSPSSSPHISTLEIGMGVGGIRLPNAPLNDVAQLSPPLPQLQNVVVGMESMMSSPPTISALPPHPRKSATDSFFLANRSGSPNVYGVGAVGMVRRGSAPVEPSHRGSPMVNVPIALPEVGSAGAGWQGIGMGMEDAMMVRSRSSSRSSVAA</sequence>
<dbReference type="GO" id="GO:0043565">
    <property type="term" value="F:sequence-specific DNA binding"/>
    <property type="evidence" value="ECO:0007669"/>
    <property type="project" value="InterPro"/>
</dbReference>
<dbReference type="Gene3D" id="3.30.50.10">
    <property type="entry name" value="Erythroid Transcription Factor GATA-1, subunit A"/>
    <property type="match status" value="1"/>
</dbReference>
<dbReference type="SMART" id="SM00401">
    <property type="entry name" value="ZnF_GATA"/>
    <property type="match status" value="1"/>
</dbReference>
<keyword evidence="1" id="KW-0863">Zinc-finger</keyword>
<protein>
    <recommendedName>
        <fullName evidence="3">GATA-type domain-containing protein</fullName>
    </recommendedName>
</protein>
<evidence type="ECO:0000313" key="5">
    <source>
        <dbReference type="Proteomes" id="UP000217199"/>
    </source>
</evidence>
<gene>
    <name evidence="4" type="ORF">PNOK_0364600</name>
</gene>
<dbReference type="SUPFAM" id="SSF57716">
    <property type="entry name" value="Glucocorticoid receptor-like (DNA-binding domain)"/>
    <property type="match status" value="1"/>
</dbReference>
<dbReference type="Proteomes" id="UP000217199">
    <property type="component" value="Unassembled WGS sequence"/>
</dbReference>
<name>A0A286UN97_9AGAM</name>
<evidence type="ECO:0000256" key="2">
    <source>
        <dbReference type="SAM" id="MobiDB-lite"/>
    </source>
</evidence>
<proteinExistence type="predicted"/>
<feature type="compositionally biased region" description="Polar residues" evidence="2">
    <location>
        <begin position="1"/>
        <end position="25"/>
    </location>
</feature>
<feature type="domain" description="GATA-type" evidence="3">
    <location>
        <begin position="362"/>
        <end position="415"/>
    </location>
</feature>
<feature type="region of interest" description="Disordered" evidence="2">
    <location>
        <begin position="1"/>
        <end position="73"/>
    </location>
</feature>
<feature type="compositionally biased region" description="Low complexity" evidence="2">
    <location>
        <begin position="217"/>
        <end position="232"/>
    </location>
</feature>
<dbReference type="InterPro" id="IPR013088">
    <property type="entry name" value="Znf_NHR/GATA"/>
</dbReference>
<comment type="caution">
    <text evidence="4">The sequence shown here is derived from an EMBL/GenBank/DDBJ whole genome shotgun (WGS) entry which is preliminary data.</text>
</comment>
<dbReference type="GO" id="GO:0008270">
    <property type="term" value="F:zinc ion binding"/>
    <property type="evidence" value="ECO:0007669"/>
    <property type="project" value="UniProtKB-KW"/>
</dbReference>
<evidence type="ECO:0000256" key="1">
    <source>
        <dbReference type="PROSITE-ProRule" id="PRU00094"/>
    </source>
</evidence>
<dbReference type="InParanoid" id="A0A286UN97"/>
<keyword evidence="5" id="KW-1185">Reference proteome</keyword>
<feature type="compositionally biased region" description="Low complexity" evidence="2">
    <location>
        <begin position="431"/>
        <end position="446"/>
    </location>
</feature>
<dbReference type="InterPro" id="IPR000679">
    <property type="entry name" value="Znf_GATA"/>
</dbReference>
<dbReference type="CDD" id="cd00202">
    <property type="entry name" value="ZnF_GATA"/>
    <property type="match status" value="1"/>
</dbReference>
<feature type="region of interest" description="Disordered" evidence="2">
    <location>
        <begin position="85"/>
        <end position="114"/>
    </location>
</feature>
<keyword evidence="1" id="KW-0479">Metal-binding</keyword>
<reference evidence="4 5" key="1">
    <citation type="journal article" date="2017" name="Mol. Ecol.">
        <title>Comparative and population genomic landscape of Phellinus noxius: A hypervariable fungus causing root rot in trees.</title>
        <authorList>
            <person name="Chung C.L."/>
            <person name="Lee T.J."/>
            <person name="Akiba M."/>
            <person name="Lee H.H."/>
            <person name="Kuo T.H."/>
            <person name="Liu D."/>
            <person name="Ke H.M."/>
            <person name="Yokoi T."/>
            <person name="Roa M.B."/>
            <person name="Lu M.J."/>
            <person name="Chang Y.Y."/>
            <person name="Ann P.J."/>
            <person name="Tsai J.N."/>
            <person name="Chen C.Y."/>
            <person name="Tzean S.S."/>
            <person name="Ota Y."/>
            <person name="Hattori T."/>
            <person name="Sahashi N."/>
            <person name="Liou R.F."/>
            <person name="Kikuchi T."/>
            <person name="Tsai I.J."/>
        </authorList>
    </citation>
    <scope>NUCLEOTIDE SEQUENCE [LARGE SCALE GENOMIC DNA]</scope>
    <source>
        <strain evidence="4 5">FFPRI411160</strain>
    </source>
</reference>
<feature type="compositionally biased region" description="Low complexity" evidence="2">
    <location>
        <begin position="465"/>
        <end position="480"/>
    </location>
</feature>
<feature type="region of interest" description="Disordered" evidence="2">
    <location>
        <begin position="126"/>
        <end position="278"/>
    </location>
</feature>
<organism evidence="4 5">
    <name type="scientific">Pyrrhoderma noxium</name>
    <dbReference type="NCBI Taxonomy" id="2282107"/>
    <lineage>
        <taxon>Eukaryota</taxon>
        <taxon>Fungi</taxon>
        <taxon>Dikarya</taxon>
        <taxon>Basidiomycota</taxon>
        <taxon>Agaricomycotina</taxon>
        <taxon>Agaricomycetes</taxon>
        <taxon>Hymenochaetales</taxon>
        <taxon>Hymenochaetaceae</taxon>
        <taxon>Pyrrhoderma</taxon>
    </lineage>
</organism>
<accession>A0A286UN97</accession>
<dbReference type="GO" id="GO:0006355">
    <property type="term" value="P:regulation of DNA-templated transcription"/>
    <property type="evidence" value="ECO:0007669"/>
    <property type="project" value="InterPro"/>
</dbReference>
<feature type="compositionally biased region" description="Polar residues" evidence="2">
    <location>
        <begin position="185"/>
        <end position="197"/>
    </location>
</feature>
<feature type="compositionally biased region" description="Gly residues" evidence="2">
    <location>
        <begin position="419"/>
        <end position="430"/>
    </location>
</feature>
<evidence type="ECO:0000259" key="3">
    <source>
        <dbReference type="PROSITE" id="PS50114"/>
    </source>
</evidence>
<feature type="compositionally biased region" description="Basic residues" evidence="2">
    <location>
        <begin position="243"/>
        <end position="263"/>
    </location>
</feature>
<feature type="region of interest" description="Disordered" evidence="2">
    <location>
        <begin position="401"/>
        <end position="485"/>
    </location>
</feature>
<dbReference type="PROSITE" id="PS50114">
    <property type="entry name" value="GATA_ZN_FINGER_2"/>
    <property type="match status" value="1"/>
</dbReference>
<dbReference type="AlphaFoldDB" id="A0A286UN97"/>
<evidence type="ECO:0000313" key="4">
    <source>
        <dbReference type="EMBL" id="PAV21019.1"/>
    </source>
</evidence>
<dbReference type="STRING" id="2282107.A0A286UN97"/>
<keyword evidence="1" id="KW-0862">Zinc</keyword>
<feature type="compositionally biased region" description="Polar residues" evidence="2">
    <location>
        <begin position="105"/>
        <end position="114"/>
    </location>
</feature>
<feature type="compositionally biased region" description="Basic and acidic residues" evidence="2">
    <location>
        <begin position="401"/>
        <end position="410"/>
    </location>
</feature>
<dbReference type="EMBL" id="NBII01000003">
    <property type="protein sequence ID" value="PAV21019.1"/>
    <property type="molecule type" value="Genomic_DNA"/>
</dbReference>
<dbReference type="Pfam" id="PF00320">
    <property type="entry name" value="GATA"/>
    <property type="match status" value="1"/>
</dbReference>